<protein>
    <submittedName>
        <fullName evidence="1">Uncharacterized protein</fullName>
    </submittedName>
</protein>
<evidence type="ECO:0000313" key="2">
    <source>
        <dbReference type="Proteomes" id="UP001050691"/>
    </source>
</evidence>
<dbReference type="AlphaFoldDB" id="A0AAV5A690"/>
<dbReference type="Gene3D" id="3.40.50.1240">
    <property type="entry name" value="Phosphoglycerate mutase-like"/>
    <property type="match status" value="1"/>
</dbReference>
<accession>A0AAV5A690</accession>
<dbReference type="PROSITE" id="PS51257">
    <property type="entry name" value="PROKAR_LIPOPROTEIN"/>
    <property type="match status" value="1"/>
</dbReference>
<dbReference type="EMBL" id="BPWL01000003">
    <property type="protein sequence ID" value="GJJ08738.1"/>
    <property type="molecule type" value="Genomic_DNA"/>
</dbReference>
<reference evidence="1" key="1">
    <citation type="submission" date="2021-10" db="EMBL/GenBank/DDBJ databases">
        <title>De novo Genome Assembly of Clathrus columnatus (Basidiomycota, Fungi) Using Illumina and Nanopore Sequence Data.</title>
        <authorList>
            <person name="Ogiso-Tanaka E."/>
            <person name="Itagaki H."/>
            <person name="Hosoya T."/>
            <person name="Hosaka K."/>
        </authorList>
    </citation>
    <scope>NUCLEOTIDE SEQUENCE</scope>
    <source>
        <strain evidence="1">MO-923</strain>
    </source>
</reference>
<dbReference type="SUPFAM" id="SSF53254">
    <property type="entry name" value="Phosphoglycerate mutase-like"/>
    <property type="match status" value="1"/>
</dbReference>
<sequence length="124" mass="13841">MSKPTGRTDIPLTENGREVITSHAAAVACEGKLIDPRNLAHVFVSPRKRAHDTFHLLFNHLSTPPPHTITEDVREWDYGDYEGIKTSEIHETRSNWEIFHDGCPGGESPEDISNRADGVITKVV</sequence>
<dbReference type="InterPro" id="IPR013078">
    <property type="entry name" value="His_Pase_superF_clade-1"/>
</dbReference>
<dbReference type="InterPro" id="IPR029033">
    <property type="entry name" value="His_PPase_superfam"/>
</dbReference>
<dbReference type="Proteomes" id="UP001050691">
    <property type="component" value="Unassembled WGS sequence"/>
</dbReference>
<comment type="caution">
    <text evidence="1">The sequence shown here is derived from an EMBL/GenBank/DDBJ whole genome shotgun (WGS) entry which is preliminary data.</text>
</comment>
<evidence type="ECO:0000313" key="1">
    <source>
        <dbReference type="EMBL" id="GJJ08738.1"/>
    </source>
</evidence>
<keyword evidence="2" id="KW-1185">Reference proteome</keyword>
<dbReference type="GO" id="GO:0046390">
    <property type="term" value="P:ribose phosphate biosynthetic process"/>
    <property type="evidence" value="ECO:0007669"/>
    <property type="project" value="TreeGrafter"/>
</dbReference>
<organism evidence="1 2">
    <name type="scientific">Clathrus columnatus</name>
    <dbReference type="NCBI Taxonomy" id="1419009"/>
    <lineage>
        <taxon>Eukaryota</taxon>
        <taxon>Fungi</taxon>
        <taxon>Dikarya</taxon>
        <taxon>Basidiomycota</taxon>
        <taxon>Agaricomycotina</taxon>
        <taxon>Agaricomycetes</taxon>
        <taxon>Phallomycetidae</taxon>
        <taxon>Phallales</taxon>
        <taxon>Clathraceae</taxon>
        <taxon>Clathrus</taxon>
    </lineage>
</organism>
<dbReference type="GO" id="GO:0050278">
    <property type="term" value="F:sedoheptulose-bisphosphatase activity"/>
    <property type="evidence" value="ECO:0007669"/>
    <property type="project" value="TreeGrafter"/>
</dbReference>
<dbReference type="CDD" id="cd07067">
    <property type="entry name" value="HP_PGM_like"/>
    <property type="match status" value="1"/>
</dbReference>
<gene>
    <name evidence="1" type="ORF">Clacol_002957</name>
</gene>
<dbReference type="InterPro" id="IPR050275">
    <property type="entry name" value="PGM_Phosphatase"/>
</dbReference>
<name>A0AAV5A690_9AGAM</name>
<dbReference type="PANTHER" id="PTHR48100">
    <property type="entry name" value="BROAD-SPECIFICITY PHOSPHATASE YOR283W-RELATED"/>
    <property type="match status" value="1"/>
</dbReference>
<dbReference type="PANTHER" id="PTHR48100:SF15">
    <property type="entry name" value="SEDOHEPTULOSE 1,7-BISPHOSPHATASE"/>
    <property type="match status" value="1"/>
</dbReference>
<proteinExistence type="predicted"/>
<dbReference type="Pfam" id="PF00300">
    <property type="entry name" value="His_Phos_1"/>
    <property type="match status" value="1"/>
</dbReference>